<dbReference type="KEGG" id="aqu:109585500"/>
<gene>
    <name evidence="2" type="primary">109585500</name>
</gene>
<dbReference type="STRING" id="400682.A0A1X7TX76"/>
<sequence length="263" mass="29494">MVNSIKLLTHLNVLDNEVTTTLMGLYSDASPDLQELIISFFQLKGLDDPHNYFAKELDSSMSGASITDLIAKSTDWLDIWRKDYHSDSKQQLGVGGGGKGGSKGKGTHRKSSTLEVPPMYTNPIDVINYFVRLEHEKSLAKLKKDTPPPPPPPAEEEDTFTRNAVVPLPVLEQHGRLTRIGETHCSCCHPERETSLYLASLVAKQSNSWRTLRMAVRPQTINPFLSLEEKEEQLNRTNVGKLSLISNTRLFVIEHSYPHSNMN</sequence>
<dbReference type="InParanoid" id="A0A1X7TX76"/>
<feature type="compositionally biased region" description="Gly residues" evidence="1">
    <location>
        <begin position="93"/>
        <end position="104"/>
    </location>
</feature>
<dbReference type="Proteomes" id="UP000007879">
    <property type="component" value="Unassembled WGS sequence"/>
</dbReference>
<keyword evidence="3" id="KW-1185">Reference proteome</keyword>
<dbReference type="EnsemblMetazoa" id="Aqu2.1.20066_001">
    <property type="protein sequence ID" value="Aqu2.1.20066_001"/>
    <property type="gene ID" value="Aqu2.1.20066"/>
</dbReference>
<feature type="region of interest" description="Disordered" evidence="1">
    <location>
        <begin position="90"/>
        <end position="117"/>
    </location>
</feature>
<dbReference type="AlphaFoldDB" id="A0A1X7TX76"/>
<dbReference type="EnsemblMetazoa" id="XM_020001613.1">
    <property type="protein sequence ID" value="XP_019857172.1"/>
    <property type="gene ID" value="LOC109585500"/>
</dbReference>
<evidence type="ECO:0000313" key="3">
    <source>
        <dbReference type="Proteomes" id="UP000007879"/>
    </source>
</evidence>
<protein>
    <submittedName>
        <fullName evidence="2">Uncharacterized protein</fullName>
    </submittedName>
</protein>
<evidence type="ECO:0000256" key="1">
    <source>
        <dbReference type="SAM" id="MobiDB-lite"/>
    </source>
</evidence>
<name>A0A1X7TX76_AMPQE</name>
<evidence type="ECO:0000313" key="2">
    <source>
        <dbReference type="EnsemblMetazoa" id="Aqu2.1.20066_001"/>
    </source>
</evidence>
<organism evidence="2">
    <name type="scientific">Amphimedon queenslandica</name>
    <name type="common">Sponge</name>
    <dbReference type="NCBI Taxonomy" id="400682"/>
    <lineage>
        <taxon>Eukaryota</taxon>
        <taxon>Metazoa</taxon>
        <taxon>Porifera</taxon>
        <taxon>Demospongiae</taxon>
        <taxon>Heteroscleromorpha</taxon>
        <taxon>Haplosclerida</taxon>
        <taxon>Niphatidae</taxon>
        <taxon>Amphimedon</taxon>
    </lineage>
</organism>
<proteinExistence type="predicted"/>
<accession>A0A1X7TX76</accession>
<dbReference type="OrthoDB" id="10068591at2759"/>
<reference evidence="2" key="2">
    <citation type="submission" date="2017-05" db="UniProtKB">
        <authorList>
            <consortium name="EnsemblMetazoa"/>
        </authorList>
    </citation>
    <scope>IDENTIFICATION</scope>
</reference>
<reference evidence="3" key="1">
    <citation type="journal article" date="2010" name="Nature">
        <title>The Amphimedon queenslandica genome and the evolution of animal complexity.</title>
        <authorList>
            <person name="Srivastava M."/>
            <person name="Simakov O."/>
            <person name="Chapman J."/>
            <person name="Fahey B."/>
            <person name="Gauthier M.E."/>
            <person name="Mitros T."/>
            <person name="Richards G.S."/>
            <person name="Conaco C."/>
            <person name="Dacre M."/>
            <person name="Hellsten U."/>
            <person name="Larroux C."/>
            <person name="Putnam N.H."/>
            <person name="Stanke M."/>
            <person name="Adamska M."/>
            <person name="Darling A."/>
            <person name="Degnan S.M."/>
            <person name="Oakley T.H."/>
            <person name="Plachetzki D.C."/>
            <person name="Zhai Y."/>
            <person name="Adamski M."/>
            <person name="Calcino A."/>
            <person name="Cummins S.F."/>
            <person name="Goodstein D.M."/>
            <person name="Harris C."/>
            <person name="Jackson D.J."/>
            <person name="Leys S.P."/>
            <person name="Shu S."/>
            <person name="Woodcroft B.J."/>
            <person name="Vervoort M."/>
            <person name="Kosik K.S."/>
            <person name="Manning G."/>
            <person name="Degnan B.M."/>
            <person name="Rokhsar D.S."/>
        </authorList>
    </citation>
    <scope>NUCLEOTIDE SEQUENCE [LARGE SCALE GENOMIC DNA]</scope>
</reference>